<gene>
    <name evidence="2" type="ORF">BU24DRAFT_411964</name>
</gene>
<evidence type="ECO:0000313" key="3">
    <source>
        <dbReference type="Proteomes" id="UP000799778"/>
    </source>
</evidence>
<feature type="region of interest" description="Disordered" evidence="1">
    <location>
        <begin position="96"/>
        <end position="119"/>
    </location>
</feature>
<protein>
    <submittedName>
        <fullName evidence="2">Uncharacterized protein</fullName>
    </submittedName>
</protein>
<evidence type="ECO:0000256" key="1">
    <source>
        <dbReference type="SAM" id="MobiDB-lite"/>
    </source>
</evidence>
<reference evidence="2" key="1">
    <citation type="journal article" date="2020" name="Stud. Mycol.">
        <title>101 Dothideomycetes genomes: a test case for predicting lifestyles and emergence of pathogens.</title>
        <authorList>
            <person name="Haridas S."/>
            <person name="Albert R."/>
            <person name="Binder M."/>
            <person name="Bloem J."/>
            <person name="Labutti K."/>
            <person name="Salamov A."/>
            <person name="Andreopoulos B."/>
            <person name="Baker S."/>
            <person name="Barry K."/>
            <person name="Bills G."/>
            <person name="Bluhm B."/>
            <person name="Cannon C."/>
            <person name="Castanera R."/>
            <person name="Culley D."/>
            <person name="Daum C."/>
            <person name="Ezra D."/>
            <person name="Gonzalez J."/>
            <person name="Henrissat B."/>
            <person name="Kuo A."/>
            <person name="Liang C."/>
            <person name="Lipzen A."/>
            <person name="Lutzoni F."/>
            <person name="Magnuson J."/>
            <person name="Mondo S."/>
            <person name="Nolan M."/>
            <person name="Ohm R."/>
            <person name="Pangilinan J."/>
            <person name="Park H.-J."/>
            <person name="Ramirez L."/>
            <person name="Alfaro M."/>
            <person name="Sun H."/>
            <person name="Tritt A."/>
            <person name="Yoshinaga Y."/>
            <person name="Zwiers L.-H."/>
            <person name="Turgeon B."/>
            <person name="Goodwin S."/>
            <person name="Spatafora J."/>
            <person name="Crous P."/>
            <person name="Grigoriev I."/>
        </authorList>
    </citation>
    <scope>NUCLEOTIDE SEQUENCE</scope>
    <source>
        <strain evidence="2">CBS 175.79</strain>
    </source>
</reference>
<name>A0A6A5XHM9_9PLEO</name>
<evidence type="ECO:0000313" key="2">
    <source>
        <dbReference type="EMBL" id="KAF2012622.1"/>
    </source>
</evidence>
<keyword evidence="3" id="KW-1185">Reference proteome</keyword>
<dbReference type="GeneID" id="54283475"/>
<dbReference type="Proteomes" id="UP000799778">
    <property type="component" value="Unassembled WGS sequence"/>
</dbReference>
<sequence>MYMLGQSAAHASLECLWGRIPKLSLCWTLIGLTAVEVMSNVSKRDRSDVLNRHQISLLTTVELGGARPSLQEAGRGYAATSVVVLEAKDAYGSLSEVKRDKEGNAPHARSRSNSKQRRYTGIESRGVGVMLQAVGGGAGRERASKEGIRDNLLVILEERHALRLKEIVVRDLQSTGERRDSIWFKTWGSSAHGGLGGETEWRPGVKGL</sequence>
<dbReference type="EMBL" id="ML978072">
    <property type="protein sequence ID" value="KAF2012622.1"/>
    <property type="molecule type" value="Genomic_DNA"/>
</dbReference>
<feature type="compositionally biased region" description="Basic residues" evidence="1">
    <location>
        <begin position="108"/>
        <end position="118"/>
    </location>
</feature>
<organism evidence="2 3">
    <name type="scientific">Aaosphaeria arxii CBS 175.79</name>
    <dbReference type="NCBI Taxonomy" id="1450172"/>
    <lineage>
        <taxon>Eukaryota</taxon>
        <taxon>Fungi</taxon>
        <taxon>Dikarya</taxon>
        <taxon>Ascomycota</taxon>
        <taxon>Pezizomycotina</taxon>
        <taxon>Dothideomycetes</taxon>
        <taxon>Pleosporomycetidae</taxon>
        <taxon>Pleosporales</taxon>
        <taxon>Pleosporales incertae sedis</taxon>
        <taxon>Aaosphaeria</taxon>
    </lineage>
</organism>
<accession>A0A6A5XHM9</accession>
<dbReference type="AlphaFoldDB" id="A0A6A5XHM9"/>
<dbReference type="RefSeq" id="XP_033380961.1">
    <property type="nucleotide sequence ID" value="XM_033526078.1"/>
</dbReference>
<proteinExistence type="predicted"/>